<dbReference type="Pfam" id="PF12625">
    <property type="entry name" value="Arabinose_bd"/>
    <property type="match status" value="1"/>
</dbReference>
<comment type="caution">
    <text evidence="5">The sequence shown here is derived from an EMBL/GenBank/DDBJ whole genome shotgun (WGS) entry which is preliminary data.</text>
</comment>
<reference evidence="5 6" key="1">
    <citation type="submission" date="2018-08" db="EMBL/GenBank/DDBJ databases">
        <title>Genome of Clostridium chromiireducens C1, DSM12136.</title>
        <authorList>
            <person name="Xing M."/>
            <person name="Wei Y."/>
            <person name="Ang E.L."/>
            <person name="Zhao H."/>
            <person name="Zhang Y."/>
        </authorList>
    </citation>
    <scope>NUCLEOTIDE SEQUENCE [LARGE SCALE GENOMIC DNA]</scope>
    <source>
        <strain evidence="5 6">C1</strain>
    </source>
</reference>
<name>A0A399IP79_9CLOT</name>
<dbReference type="Pfam" id="PF12833">
    <property type="entry name" value="HTH_18"/>
    <property type="match status" value="1"/>
</dbReference>
<dbReference type="InterPro" id="IPR009057">
    <property type="entry name" value="Homeodomain-like_sf"/>
</dbReference>
<dbReference type="InterPro" id="IPR032687">
    <property type="entry name" value="AraC-type_N"/>
</dbReference>
<evidence type="ECO:0000256" key="1">
    <source>
        <dbReference type="ARBA" id="ARBA00023015"/>
    </source>
</evidence>
<dbReference type="RefSeq" id="WP_119366074.1">
    <property type="nucleotide sequence ID" value="NZ_QXDJ01000002.1"/>
</dbReference>
<proteinExistence type="predicted"/>
<feature type="domain" description="HTH araC/xylS-type" evidence="4">
    <location>
        <begin position="239"/>
        <end position="338"/>
    </location>
</feature>
<evidence type="ECO:0000313" key="5">
    <source>
        <dbReference type="EMBL" id="RII34843.1"/>
    </source>
</evidence>
<protein>
    <submittedName>
        <fullName evidence="5">AraC family transcriptional regulator</fullName>
    </submittedName>
</protein>
<accession>A0A399IP79</accession>
<dbReference type="InterPro" id="IPR018060">
    <property type="entry name" value="HTH_AraC"/>
</dbReference>
<dbReference type="Gene3D" id="1.10.10.60">
    <property type="entry name" value="Homeodomain-like"/>
    <property type="match status" value="1"/>
</dbReference>
<keyword evidence="1" id="KW-0805">Transcription regulation</keyword>
<evidence type="ECO:0000256" key="2">
    <source>
        <dbReference type="ARBA" id="ARBA00023125"/>
    </source>
</evidence>
<dbReference type="InterPro" id="IPR020449">
    <property type="entry name" value="Tscrpt_reg_AraC-type_HTH"/>
</dbReference>
<organism evidence="5 6">
    <name type="scientific">Clostridium chromiireducens</name>
    <dbReference type="NCBI Taxonomy" id="225345"/>
    <lineage>
        <taxon>Bacteria</taxon>
        <taxon>Bacillati</taxon>
        <taxon>Bacillota</taxon>
        <taxon>Clostridia</taxon>
        <taxon>Eubacteriales</taxon>
        <taxon>Clostridiaceae</taxon>
        <taxon>Clostridium</taxon>
    </lineage>
</organism>
<dbReference type="GO" id="GO:0000976">
    <property type="term" value="F:transcription cis-regulatory region binding"/>
    <property type="evidence" value="ECO:0007669"/>
    <property type="project" value="TreeGrafter"/>
</dbReference>
<keyword evidence="2" id="KW-0238">DNA-binding</keyword>
<gene>
    <name evidence="5" type="ORF">D2A34_06445</name>
</gene>
<dbReference type="EMBL" id="QXDJ01000002">
    <property type="protein sequence ID" value="RII34843.1"/>
    <property type="molecule type" value="Genomic_DNA"/>
</dbReference>
<dbReference type="AlphaFoldDB" id="A0A399IP79"/>
<keyword evidence="3" id="KW-0804">Transcription</keyword>
<dbReference type="Proteomes" id="UP000265930">
    <property type="component" value="Unassembled WGS sequence"/>
</dbReference>
<evidence type="ECO:0000259" key="4">
    <source>
        <dbReference type="PROSITE" id="PS01124"/>
    </source>
</evidence>
<evidence type="ECO:0000313" key="6">
    <source>
        <dbReference type="Proteomes" id="UP000265930"/>
    </source>
</evidence>
<dbReference type="GO" id="GO:0005829">
    <property type="term" value="C:cytosol"/>
    <property type="evidence" value="ECO:0007669"/>
    <property type="project" value="TreeGrafter"/>
</dbReference>
<dbReference type="PROSITE" id="PS01124">
    <property type="entry name" value="HTH_ARAC_FAMILY_2"/>
    <property type="match status" value="1"/>
</dbReference>
<evidence type="ECO:0000256" key="3">
    <source>
        <dbReference type="ARBA" id="ARBA00023163"/>
    </source>
</evidence>
<dbReference type="PRINTS" id="PR00032">
    <property type="entry name" value="HTHARAC"/>
</dbReference>
<dbReference type="PANTHER" id="PTHR47894:SF1">
    <property type="entry name" value="HTH-TYPE TRANSCRIPTIONAL REGULATOR VQSM"/>
    <property type="match status" value="1"/>
</dbReference>
<dbReference type="SMART" id="SM00342">
    <property type="entry name" value="HTH_ARAC"/>
    <property type="match status" value="1"/>
</dbReference>
<dbReference type="GO" id="GO:0003700">
    <property type="term" value="F:DNA-binding transcription factor activity"/>
    <property type="evidence" value="ECO:0007669"/>
    <property type="project" value="InterPro"/>
</dbReference>
<sequence length="342" mass="39121">MHLTKSISATKISSFLSNLNCYGISTKDVIKNANVNPLILSSPDNRLSGLEAQKIINSAVRLTKDNNLGLHQGEHLSKGFSNILGYVLMNCSTLNECWTKYCIYEKIIDSTSISDFKIMDNYAVLSNVTIDNELEDNRHFSEFKISGMLSYIKLLSNETLKLHEVHFSHSRPNNTSEYERIFQCEVLFEKSTNALIFDSEQLNISVIEPNKKLLLLFEKNVQEILEGFDNNNNNNTYSNMVTEILFEELRKGNLPSIENVAKKLLLSIRSLQLYLQKEDTSYIKLLKETRKSMAKKYLSDINISLDEITYILGFSETSAFHRAFKSWTGITPAQFRKSVLNH</sequence>
<dbReference type="PANTHER" id="PTHR47894">
    <property type="entry name" value="HTH-TYPE TRANSCRIPTIONAL REGULATOR GADX"/>
    <property type="match status" value="1"/>
</dbReference>
<dbReference type="SUPFAM" id="SSF46689">
    <property type="entry name" value="Homeodomain-like"/>
    <property type="match status" value="1"/>
</dbReference>